<dbReference type="EMBL" id="BMDP01000001">
    <property type="protein sequence ID" value="GGI53299.1"/>
    <property type="molecule type" value="Genomic_DNA"/>
</dbReference>
<evidence type="ECO:0008006" key="3">
    <source>
        <dbReference type="Google" id="ProtNLM"/>
    </source>
</evidence>
<organism evidence="1 2">
    <name type="scientific">Oxalicibacterium solurbis</name>
    <dbReference type="NCBI Taxonomy" id="69280"/>
    <lineage>
        <taxon>Bacteria</taxon>
        <taxon>Pseudomonadati</taxon>
        <taxon>Pseudomonadota</taxon>
        <taxon>Betaproteobacteria</taxon>
        <taxon>Burkholderiales</taxon>
        <taxon>Oxalobacteraceae</taxon>
        <taxon>Oxalicibacterium</taxon>
    </lineage>
</organism>
<sequence>MLTPIEQKILETQSLEEATAALEHLLSGGYSVTPDGQIYYIRQLVAQVKGLRIEIFSREHPPPHFHVSGGGIDATFSIADCSLQEGKIGGRERALIEWWFERSRPILVSAWNATRPSDCPVGPITL</sequence>
<keyword evidence="2" id="KW-1185">Reference proteome</keyword>
<reference evidence="1" key="2">
    <citation type="submission" date="2020-09" db="EMBL/GenBank/DDBJ databases">
        <authorList>
            <person name="Sun Q."/>
            <person name="Sedlacek I."/>
        </authorList>
    </citation>
    <scope>NUCLEOTIDE SEQUENCE</scope>
    <source>
        <strain evidence="1">CCM 7664</strain>
    </source>
</reference>
<evidence type="ECO:0000313" key="1">
    <source>
        <dbReference type="EMBL" id="GGI53299.1"/>
    </source>
</evidence>
<reference evidence="1" key="1">
    <citation type="journal article" date="2014" name="Int. J. Syst. Evol. Microbiol.">
        <title>Complete genome sequence of Corynebacterium casei LMG S-19264T (=DSM 44701T), isolated from a smear-ripened cheese.</title>
        <authorList>
            <consortium name="US DOE Joint Genome Institute (JGI-PGF)"/>
            <person name="Walter F."/>
            <person name="Albersmeier A."/>
            <person name="Kalinowski J."/>
            <person name="Ruckert C."/>
        </authorList>
    </citation>
    <scope>NUCLEOTIDE SEQUENCE</scope>
    <source>
        <strain evidence="1">CCM 7664</strain>
    </source>
</reference>
<name>A0A8J3F4R0_9BURK</name>
<dbReference type="Pfam" id="PF13711">
    <property type="entry name" value="DUF4160"/>
    <property type="match status" value="1"/>
</dbReference>
<accession>A0A8J3F4R0</accession>
<dbReference type="AlphaFoldDB" id="A0A8J3F4R0"/>
<proteinExistence type="predicted"/>
<gene>
    <name evidence="1" type="ORF">GCM10011430_04730</name>
</gene>
<evidence type="ECO:0000313" key="2">
    <source>
        <dbReference type="Proteomes" id="UP000627205"/>
    </source>
</evidence>
<dbReference type="RefSeq" id="WP_188419363.1">
    <property type="nucleotide sequence ID" value="NZ_BMDP01000001.1"/>
</dbReference>
<dbReference type="InterPro" id="IPR025427">
    <property type="entry name" value="DUF4160"/>
</dbReference>
<comment type="caution">
    <text evidence="1">The sequence shown here is derived from an EMBL/GenBank/DDBJ whole genome shotgun (WGS) entry which is preliminary data.</text>
</comment>
<dbReference type="Proteomes" id="UP000627205">
    <property type="component" value="Unassembled WGS sequence"/>
</dbReference>
<protein>
    <recommendedName>
        <fullName evidence="3">DUF4160 domain-containing protein</fullName>
    </recommendedName>
</protein>